<accession>A0A024GN73</accession>
<evidence type="ECO:0000313" key="3">
    <source>
        <dbReference type="Proteomes" id="UP000053237"/>
    </source>
</evidence>
<proteinExistence type="predicted"/>
<dbReference type="EMBL" id="CAIX01000196">
    <property type="protein sequence ID" value="CCI47950.1"/>
    <property type="molecule type" value="Genomic_DNA"/>
</dbReference>
<feature type="compositionally biased region" description="Polar residues" evidence="1">
    <location>
        <begin position="421"/>
        <end position="441"/>
    </location>
</feature>
<feature type="region of interest" description="Disordered" evidence="1">
    <location>
        <begin position="395"/>
        <end position="455"/>
    </location>
</feature>
<dbReference type="InParanoid" id="A0A024GN73"/>
<gene>
    <name evidence="2" type="ORF">BN9_089930</name>
</gene>
<comment type="caution">
    <text evidence="2">The sequence shown here is derived from an EMBL/GenBank/DDBJ whole genome shotgun (WGS) entry which is preliminary data.</text>
</comment>
<dbReference type="STRING" id="65357.A0A024GN73"/>
<sequence length="577" mass="65213">MPANNAIRSSRFDDNLTRTHAHFDRNSASNKEHGTISLSSNEIAAFRRENAAKQRIQRLLQVRTHEKRMAASIRTRYRQNLSAIMAKKQQTNASEATESAENVLSVLQQQLETRKAGIGQAQRQAQAHVASLQRQAHYEQSKWAYNGHKVERKRFHRAREANLAEDRAAKESHALLIAKLATLEARCTHHRQMNHHKEELHKRMLENLQKEAESDAKYREEAEDVLISMARPTCLDVDAFQFTRYHCQNENRFSSTKSTASVRVIRHHPSSNAWDTETETFQAQIDAQYKAVDDTAAKMRGQAAMQVLHGKLRDQHVSEWLREWDRQNRCDKLQTFESDAHGAHSIERAFENAFGFDAVSEISLGIEGDHYVEPGTSPFDSASFTESIKPYDCNPKRSNEHFHTTLSPPSERLTHSKSDLSEASSSRNSDMSSVAPSITQYSLPSSNSPDSKSLSESLEQLDISLHSASIFSEPSENLVDQLLPPLHSASPSCNESISSTRIANVIAREKERLELSSESVQSPTQYSIAWLDVSPTSEPIPSKVNASFGFEEDSNSSIADAVVLDRRRRRLMQLRKD</sequence>
<organism evidence="2 3">
    <name type="scientific">Albugo candida</name>
    <dbReference type="NCBI Taxonomy" id="65357"/>
    <lineage>
        <taxon>Eukaryota</taxon>
        <taxon>Sar</taxon>
        <taxon>Stramenopiles</taxon>
        <taxon>Oomycota</taxon>
        <taxon>Peronosporomycetes</taxon>
        <taxon>Albuginales</taxon>
        <taxon>Albuginaceae</taxon>
        <taxon>Albugo</taxon>
    </lineage>
</organism>
<keyword evidence="3" id="KW-1185">Reference proteome</keyword>
<dbReference type="AlphaFoldDB" id="A0A024GN73"/>
<protein>
    <submittedName>
        <fullName evidence="2">Uncharacterized protein</fullName>
    </submittedName>
</protein>
<feature type="compositionally biased region" description="Low complexity" evidence="1">
    <location>
        <begin position="442"/>
        <end position="455"/>
    </location>
</feature>
<evidence type="ECO:0000256" key="1">
    <source>
        <dbReference type="SAM" id="MobiDB-lite"/>
    </source>
</evidence>
<dbReference type="Proteomes" id="UP000053237">
    <property type="component" value="Unassembled WGS sequence"/>
</dbReference>
<name>A0A024GN73_9STRA</name>
<reference evidence="2 3" key="1">
    <citation type="submission" date="2012-05" db="EMBL/GenBank/DDBJ databases">
        <title>Recombination and specialization in a pathogen metapopulation.</title>
        <authorList>
            <person name="Gardiner A."/>
            <person name="Kemen E."/>
            <person name="Schultz-Larsen T."/>
            <person name="MacLean D."/>
            <person name="Van Oosterhout C."/>
            <person name="Jones J.D.G."/>
        </authorList>
    </citation>
    <scope>NUCLEOTIDE SEQUENCE [LARGE SCALE GENOMIC DNA]</scope>
    <source>
        <strain evidence="2 3">Ac Nc2</strain>
    </source>
</reference>
<evidence type="ECO:0000313" key="2">
    <source>
        <dbReference type="EMBL" id="CCI47950.1"/>
    </source>
</evidence>